<dbReference type="Gene3D" id="1.20.1280.50">
    <property type="match status" value="1"/>
</dbReference>
<name>A0A9D4XER2_PEA</name>
<accession>A0A9D4XER2</accession>
<protein>
    <recommendedName>
        <fullName evidence="2">F-box domain-containing protein</fullName>
    </recommendedName>
</protein>
<gene>
    <name evidence="3" type="ORF">KIW84_043850</name>
</gene>
<dbReference type="Pfam" id="PF08387">
    <property type="entry name" value="FBD"/>
    <property type="match status" value="1"/>
</dbReference>
<dbReference type="SUPFAM" id="SSF52047">
    <property type="entry name" value="RNI-like"/>
    <property type="match status" value="1"/>
</dbReference>
<feature type="compositionally biased region" description="Basic and acidic residues" evidence="1">
    <location>
        <begin position="10"/>
        <end position="22"/>
    </location>
</feature>
<comment type="caution">
    <text evidence="3">The sequence shown here is derived from an EMBL/GenBank/DDBJ whole genome shotgun (WGS) entry which is preliminary data.</text>
</comment>
<sequence>MAPKLLSGKRQKEVENHGGDTDRISSLPDSLLCHILSFLPTKTSVATTSLVSRRWRHLWQHLQVFYFAHDSDESGQGSKMFEKFAFFVNAVLAFRKSRDIRKFELSCDIAWSNHRCDCADMWTRAAINPYLEELSLNIRDYTGEINLLLPRSLLNCTNLVSLSLVGQIKMNVGHFGVYFPSLKWLKLQAEIVDSEIVLLSGCPVLETLQHNFFVPVTWAEDPLPPSQRLKFTDGSFSWTFLEVDSFGKQTLGIIGNLQSMVDACIDFFPSQISESVDPILTRIQGSYNELDIQLRHLTSKQCSLRSQILNYPEFRNLVHLKFILPCFNTNLLVNVLDKCPMIEVLIIQSNKEEQPPLRTWDPKSTTVPKCLKSRLSYIHIEGYQGFEDELTFAEYILRNGFALKTVLIFVDTSMEQTNKYRSLKRLTDIPRRSSMCQLKFDPAVSS</sequence>
<dbReference type="AlphaFoldDB" id="A0A9D4XER2"/>
<dbReference type="EMBL" id="JAMSHJ010000004">
    <property type="protein sequence ID" value="KAI5419848.1"/>
    <property type="molecule type" value="Genomic_DNA"/>
</dbReference>
<dbReference type="InterPro" id="IPR055411">
    <property type="entry name" value="LRR_FXL15/At3g58940/PEG3-like"/>
</dbReference>
<dbReference type="PANTHER" id="PTHR31900:SF30">
    <property type="entry name" value="SUPERFAMILY PROTEIN, PUTATIVE-RELATED"/>
    <property type="match status" value="1"/>
</dbReference>
<dbReference type="InterPro" id="IPR001810">
    <property type="entry name" value="F-box_dom"/>
</dbReference>
<dbReference type="Pfam" id="PF00646">
    <property type="entry name" value="F-box"/>
    <property type="match status" value="1"/>
</dbReference>
<dbReference type="SMART" id="SM00579">
    <property type="entry name" value="FBD"/>
    <property type="match status" value="1"/>
</dbReference>
<dbReference type="InterPro" id="IPR053781">
    <property type="entry name" value="F-box_AtFBL13-like"/>
</dbReference>
<evidence type="ECO:0000313" key="3">
    <source>
        <dbReference type="EMBL" id="KAI5419848.1"/>
    </source>
</evidence>
<dbReference type="PROSITE" id="PS50181">
    <property type="entry name" value="FBOX"/>
    <property type="match status" value="1"/>
</dbReference>
<evidence type="ECO:0000259" key="2">
    <source>
        <dbReference type="PROSITE" id="PS50181"/>
    </source>
</evidence>
<evidence type="ECO:0000313" key="4">
    <source>
        <dbReference type="Proteomes" id="UP001058974"/>
    </source>
</evidence>
<dbReference type="SUPFAM" id="SSF81383">
    <property type="entry name" value="F-box domain"/>
    <property type="match status" value="1"/>
</dbReference>
<evidence type="ECO:0000256" key="1">
    <source>
        <dbReference type="SAM" id="MobiDB-lite"/>
    </source>
</evidence>
<dbReference type="Gramene" id="Psat4g128920.1">
    <property type="protein sequence ID" value="Psat4g128920.1.cds"/>
    <property type="gene ID" value="Psat4g128920"/>
</dbReference>
<dbReference type="OrthoDB" id="1412189at2759"/>
<dbReference type="PANTHER" id="PTHR31900">
    <property type="entry name" value="F-BOX/RNI SUPERFAMILY PROTEIN-RELATED"/>
    <property type="match status" value="1"/>
</dbReference>
<proteinExistence type="predicted"/>
<feature type="domain" description="F-box" evidence="2">
    <location>
        <begin position="21"/>
        <end position="68"/>
    </location>
</feature>
<dbReference type="Gramene" id="Psat04G0385000-T1">
    <property type="protein sequence ID" value="KAI5419848.1"/>
    <property type="gene ID" value="KIW84_043850"/>
</dbReference>
<dbReference type="Pfam" id="PF24758">
    <property type="entry name" value="LRR_At5g56370"/>
    <property type="match status" value="1"/>
</dbReference>
<feature type="region of interest" description="Disordered" evidence="1">
    <location>
        <begin position="1"/>
        <end position="22"/>
    </location>
</feature>
<dbReference type="InterPro" id="IPR006566">
    <property type="entry name" value="FBD"/>
</dbReference>
<reference evidence="3 4" key="1">
    <citation type="journal article" date="2022" name="Nat. Genet.">
        <title>Improved pea reference genome and pan-genome highlight genomic features and evolutionary characteristics.</title>
        <authorList>
            <person name="Yang T."/>
            <person name="Liu R."/>
            <person name="Luo Y."/>
            <person name="Hu S."/>
            <person name="Wang D."/>
            <person name="Wang C."/>
            <person name="Pandey M.K."/>
            <person name="Ge S."/>
            <person name="Xu Q."/>
            <person name="Li N."/>
            <person name="Li G."/>
            <person name="Huang Y."/>
            <person name="Saxena R.K."/>
            <person name="Ji Y."/>
            <person name="Li M."/>
            <person name="Yan X."/>
            <person name="He Y."/>
            <person name="Liu Y."/>
            <person name="Wang X."/>
            <person name="Xiang C."/>
            <person name="Varshney R.K."/>
            <person name="Ding H."/>
            <person name="Gao S."/>
            <person name="Zong X."/>
        </authorList>
    </citation>
    <scope>NUCLEOTIDE SEQUENCE [LARGE SCALE GENOMIC DNA]</scope>
    <source>
        <strain evidence="3 4">cv. Zhongwan 6</strain>
    </source>
</reference>
<dbReference type="InterPro" id="IPR036047">
    <property type="entry name" value="F-box-like_dom_sf"/>
</dbReference>
<dbReference type="CDD" id="cd22160">
    <property type="entry name" value="F-box_AtFBL13-like"/>
    <property type="match status" value="1"/>
</dbReference>
<dbReference type="InterPro" id="IPR050232">
    <property type="entry name" value="FBL13/AtMIF1-like"/>
</dbReference>
<organism evidence="3 4">
    <name type="scientific">Pisum sativum</name>
    <name type="common">Garden pea</name>
    <name type="synonym">Lathyrus oleraceus</name>
    <dbReference type="NCBI Taxonomy" id="3888"/>
    <lineage>
        <taxon>Eukaryota</taxon>
        <taxon>Viridiplantae</taxon>
        <taxon>Streptophyta</taxon>
        <taxon>Embryophyta</taxon>
        <taxon>Tracheophyta</taxon>
        <taxon>Spermatophyta</taxon>
        <taxon>Magnoliopsida</taxon>
        <taxon>eudicotyledons</taxon>
        <taxon>Gunneridae</taxon>
        <taxon>Pentapetalae</taxon>
        <taxon>rosids</taxon>
        <taxon>fabids</taxon>
        <taxon>Fabales</taxon>
        <taxon>Fabaceae</taxon>
        <taxon>Papilionoideae</taxon>
        <taxon>50 kb inversion clade</taxon>
        <taxon>NPAAA clade</taxon>
        <taxon>Hologalegina</taxon>
        <taxon>IRL clade</taxon>
        <taxon>Fabeae</taxon>
        <taxon>Lathyrus</taxon>
    </lineage>
</organism>
<dbReference type="SMART" id="SM00256">
    <property type="entry name" value="FBOX"/>
    <property type="match status" value="1"/>
</dbReference>
<dbReference type="Proteomes" id="UP001058974">
    <property type="component" value="Chromosome 4"/>
</dbReference>
<keyword evidence="4" id="KW-1185">Reference proteome</keyword>